<dbReference type="eggNOG" id="COG3806">
    <property type="taxonomic scope" value="Bacteria"/>
</dbReference>
<dbReference type="AlphaFoldDB" id="A0A062U956"/>
<accession>A0A062U956</accession>
<protein>
    <recommendedName>
        <fullName evidence="1">ChrR-like cupin domain-containing protein</fullName>
    </recommendedName>
</protein>
<dbReference type="Pfam" id="PF12973">
    <property type="entry name" value="Cupin_7"/>
    <property type="match status" value="1"/>
</dbReference>
<dbReference type="EMBL" id="AWFG01000037">
    <property type="protein sequence ID" value="KCZ56901.1"/>
    <property type="molecule type" value="Genomic_DNA"/>
</dbReference>
<gene>
    <name evidence="2" type="ORF">HY30_18040</name>
</gene>
<dbReference type="Proteomes" id="UP000027190">
    <property type="component" value="Unassembled WGS sequence"/>
</dbReference>
<keyword evidence="3" id="KW-1185">Reference proteome</keyword>
<dbReference type="RefSeq" id="WP_051615434.1">
    <property type="nucleotide sequence ID" value="NZ_AWFG01000037.1"/>
</dbReference>
<organism evidence="2 3">
    <name type="scientific">Hyphomonas chukchiensis</name>
    <dbReference type="NCBI Taxonomy" id="1280947"/>
    <lineage>
        <taxon>Bacteria</taxon>
        <taxon>Pseudomonadati</taxon>
        <taxon>Pseudomonadota</taxon>
        <taxon>Alphaproteobacteria</taxon>
        <taxon>Hyphomonadales</taxon>
        <taxon>Hyphomonadaceae</taxon>
        <taxon>Hyphomonas</taxon>
    </lineage>
</organism>
<feature type="domain" description="ChrR-like cupin" evidence="1">
    <location>
        <begin position="104"/>
        <end position="172"/>
    </location>
</feature>
<dbReference type="InterPro" id="IPR014710">
    <property type="entry name" value="RmlC-like_jellyroll"/>
</dbReference>
<evidence type="ECO:0000313" key="2">
    <source>
        <dbReference type="EMBL" id="KCZ56901.1"/>
    </source>
</evidence>
<dbReference type="PATRIC" id="fig|1280947.3.peg.2457"/>
<reference evidence="2 3" key="1">
    <citation type="journal article" date="2014" name="Antonie Van Leeuwenhoek">
        <title>Hyphomonas beringensis sp. nov. and Hyphomonas chukchiensis sp. nov., isolated from surface seawater of the Bering Sea and Chukchi Sea.</title>
        <authorList>
            <person name="Li C."/>
            <person name="Lai Q."/>
            <person name="Li G."/>
            <person name="Dong C."/>
            <person name="Wang J."/>
            <person name="Liao Y."/>
            <person name="Shao Z."/>
        </authorList>
    </citation>
    <scope>NUCLEOTIDE SEQUENCE [LARGE SCALE GENOMIC DNA]</scope>
    <source>
        <strain evidence="2 3">BH-BN04-4</strain>
    </source>
</reference>
<proteinExistence type="predicted"/>
<evidence type="ECO:0000259" key="1">
    <source>
        <dbReference type="Pfam" id="PF12973"/>
    </source>
</evidence>
<comment type="caution">
    <text evidence="2">The sequence shown here is derived from an EMBL/GenBank/DDBJ whole genome shotgun (WGS) entry which is preliminary data.</text>
</comment>
<dbReference type="InterPro" id="IPR011051">
    <property type="entry name" value="RmlC_Cupin_sf"/>
</dbReference>
<dbReference type="Gene3D" id="2.60.120.10">
    <property type="entry name" value="Jelly Rolls"/>
    <property type="match status" value="1"/>
</dbReference>
<evidence type="ECO:0000313" key="3">
    <source>
        <dbReference type="Proteomes" id="UP000027190"/>
    </source>
</evidence>
<dbReference type="SUPFAM" id="SSF51182">
    <property type="entry name" value="RmlC-like cupins"/>
    <property type="match status" value="1"/>
</dbReference>
<sequence>MNESYASFMMDHAAGNHAGALALAGDLHMLLSQEGAESAWLWSVIGGALLDQAPDAAPAAPRKGARRKADMAVESASELLAMADNSLNWKRGISGISYANCGTRGAKFMKLQPGQSAPAHGHGSLEATVVIQGQFSDGHGVYKRGDLVLGEPGIRHKPAAAGDEVCICFVAETSNPLWNLFR</sequence>
<dbReference type="InterPro" id="IPR025979">
    <property type="entry name" value="ChrR-like_cupin_dom"/>
</dbReference>
<dbReference type="STRING" id="1280947.HY30_18040"/>
<name>A0A062U956_9PROT</name>